<evidence type="ECO:0000256" key="2">
    <source>
        <dbReference type="ARBA" id="ARBA00004141"/>
    </source>
</evidence>
<dbReference type="InterPro" id="IPR001478">
    <property type="entry name" value="PDZ"/>
</dbReference>
<keyword evidence="6 11" id="KW-0378">Hydrolase</keyword>
<sequence length="457" mass="50130">MLDTAAISLDSIFTFGIDMFVFLLGLAVLIFVHELGHFLIARKCGVVVEKFSLGFGPKLAGFKQGGTEYLIAAIPLGGYVKMKGEDPGEELADTTGSFSHANVYHRLAIAFGGPLFNILFAILIYVIVYMNGVPALGTTVGMVRDDSPALAAGLETGDRIVEVNGETIRFWDQLLEIVHDAPGQPMQFVIEKNGKRLVEKNITPVSEEITNLWGEKENVGLIGITPLVRRIANIEEGSPADQAGLLKGDLLLEVDNTPIRGWQDLKTAAMDKPGEELNVTVRRDDGLTYDLKLTPKPEKIKDETGKDVTIGVLGLGLSGEMEVEQYGLFGSMWRSVEETWKLTHLIAVSVKKMIFGSVSAENIGGPIMIFQFYGQQAEQGFNQVIRLTALLSINLGLINLFPIPILDGGHILFFLIEIIKGKPVSERSRERAAQVGLFMILGLMVFAFYNDIMRIMN</sequence>
<dbReference type="Pfam" id="PF17820">
    <property type="entry name" value="PDZ_6"/>
    <property type="match status" value="2"/>
</dbReference>
<dbReference type="InterPro" id="IPR008915">
    <property type="entry name" value="Peptidase_M50"/>
</dbReference>
<keyword evidence="5 11" id="KW-0812">Transmembrane</keyword>
<keyword evidence="7 11" id="KW-0862">Zinc</keyword>
<dbReference type="CDD" id="cd23081">
    <property type="entry name" value="cpPDZ_EcRseP-like"/>
    <property type="match status" value="2"/>
</dbReference>
<gene>
    <name evidence="13" type="ORF">NSPWAT_1070</name>
</gene>
<dbReference type="EC" id="3.4.24.-" evidence="11"/>
<keyword evidence="11" id="KW-0479">Metal-binding</keyword>
<keyword evidence="9 11" id="KW-0482">Metalloprotease</keyword>
<evidence type="ECO:0000256" key="1">
    <source>
        <dbReference type="ARBA" id="ARBA00001947"/>
    </source>
</evidence>
<dbReference type="InterPro" id="IPR036034">
    <property type="entry name" value="PDZ_sf"/>
</dbReference>
<proteinExistence type="inferred from homology"/>
<reference evidence="13 14" key="1">
    <citation type="submission" date="2022-09" db="EMBL/GenBank/DDBJ databases">
        <authorList>
            <person name="Kop L."/>
        </authorList>
    </citation>
    <scope>NUCLEOTIDE SEQUENCE [LARGE SCALE GENOMIC DNA]</scope>
    <source>
        <strain evidence="13 14">347</strain>
    </source>
</reference>
<evidence type="ECO:0000256" key="5">
    <source>
        <dbReference type="ARBA" id="ARBA00022692"/>
    </source>
</evidence>
<evidence type="ECO:0000313" key="13">
    <source>
        <dbReference type="EMBL" id="CAI2717929.1"/>
    </source>
</evidence>
<evidence type="ECO:0000313" key="14">
    <source>
        <dbReference type="Proteomes" id="UP001157733"/>
    </source>
</evidence>
<feature type="transmembrane region" description="Helical" evidence="11">
    <location>
        <begin position="12"/>
        <end position="32"/>
    </location>
</feature>
<feature type="domain" description="PDZ" evidence="12">
    <location>
        <begin position="215"/>
        <end position="261"/>
    </location>
</feature>
<dbReference type="InterPro" id="IPR004387">
    <property type="entry name" value="Pept_M50_Zn"/>
</dbReference>
<dbReference type="Pfam" id="PF02163">
    <property type="entry name" value="Peptidase_M50"/>
    <property type="match status" value="1"/>
</dbReference>
<protein>
    <recommendedName>
        <fullName evidence="11">Zinc metalloprotease</fullName>
        <ecNumber evidence="11">3.4.24.-</ecNumber>
    </recommendedName>
</protein>
<evidence type="ECO:0000256" key="6">
    <source>
        <dbReference type="ARBA" id="ARBA00022801"/>
    </source>
</evidence>
<dbReference type="Gene3D" id="2.30.42.10">
    <property type="match status" value="2"/>
</dbReference>
<accession>A0ABM9HCJ8</accession>
<comment type="subcellular location">
    <subcellularLocation>
        <location evidence="2">Membrane</location>
        <topology evidence="2">Multi-pass membrane protein</topology>
    </subcellularLocation>
</comment>
<feature type="transmembrane region" description="Helical" evidence="11">
    <location>
        <begin position="431"/>
        <end position="449"/>
    </location>
</feature>
<evidence type="ECO:0000256" key="10">
    <source>
        <dbReference type="ARBA" id="ARBA00023136"/>
    </source>
</evidence>
<dbReference type="InterPro" id="IPR041489">
    <property type="entry name" value="PDZ_6"/>
</dbReference>
<keyword evidence="10 11" id="KW-0472">Membrane</keyword>
<comment type="similarity">
    <text evidence="3 11">Belongs to the peptidase M50B family.</text>
</comment>
<dbReference type="EMBL" id="OX336137">
    <property type="protein sequence ID" value="CAI2717929.1"/>
    <property type="molecule type" value="Genomic_DNA"/>
</dbReference>
<keyword evidence="8 11" id="KW-1133">Transmembrane helix</keyword>
<feature type="transmembrane region" description="Helical" evidence="11">
    <location>
        <begin position="107"/>
        <end position="130"/>
    </location>
</feature>
<dbReference type="CDD" id="cd06163">
    <property type="entry name" value="S2P-M50_PDZ_RseP-like"/>
    <property type="match status" value="2"/>
</dbReference>
<keyword evidence="14" id="KW-1185">Reference proteome</keyword>
<dbReference type="RefSeq" id="WP_282010844.1">
    <property type="nucleotide sequence ID" value="NZ_OX336137.1"/>
</dbReference>
<organism evidence="13 14">
    <name type="scientific">Nitrospina watsonii</name>
    <dbReference type="NCBI Taxonomy" id="1323948"/>
    <lineage>
        <taxon>Bacteria</taxon>
        <taxon>Pseudomonadati</taxon>
        <taxon>Nitrospinota/Tectimicrobiota group</taxon>
        <taxon>Nitrospinota</taxon>
        <taxon>Nitrospinia</taxon>
        <taxon>Nitrospinales</taxon>
        <taxon>Nitrospinaceae</taxon>
        <taxon>Nitrospina</taxon>
    </lineage>
</organism>
<feature type="domain" description="PDZ" evidence="12">
    <location>
        <begin position="137"/>
        <end position="169"/>
    </location>
</feature>
<evidence type="ECO:0000256" key="4">
    <source>
        <dbReference type="ARBA" id="ARBA00022670"/>
    </source>
</evidence>
<evidence type="ECO:0000256" key="3">
    <source>
        <dbReference type="ARBA" id="ARBA00007931"/>
    </source>
</evidence>
<dbReference type="Proteomes" id="UP001157733">
    <property type="component" value="Chromosome"/>
</dbReference>
<dbReference type="SMART" id="SM00228">
    <property type="entry name" value="PDZ"/>
    <property type="match status" value="2"/>
</dbReference>
<dbReference type="PANTHER" id="PTHR42837">
    <property type="entry name" value="REGULATOR OF SIGMA-E PROTEASE RSEP"/>
    <property type="match status" value="1"/>
</dbReference>
<dbReference type="PROSITE" id="PS50106">
    <property type="entry name" value="PDZ"/>
    <property type="match status" value="2"/>
</dbReference>
<keyword evidence="4" id="KW-0645">Protease</keyword>
<evidence type="ECO:0000256" key="9">
    <source>
        <dbReference type="ARBA" id="ARBA00023049"/>
    </source>
</evidence>
<comment type="cofactor">
    <cofactor evidence="1 11">
        <name>Zn(2+)</name>
        <dbReference type="ChEBI" id="CHEBI:29105"/>
    </cofactor>
</comment>
<dbReference type="NCBIfam" id="TIGR00054">
    <property type="entry name" value="RIP metalloprotease RseP"/>
    <property type="match status" value="1"/>
</dbReference>
<evidence type="ECO:0000259" key="12">
    <source>
        <dbReference type="PROSITE" id="PS50106"/>
    </source>
</evidence>
<evidence type="ECO:0000256" key="8">
    <source>
        <dbReference type="ARBA" id="ARBA00022989"/>
    </source>
</evidence>
<name>A0ABM9HCJ8_9BACT</name>
<dbReference type="SUPFAM" id="SSF50156">
    <property type="entry name" value="PDZ domain-like"/>
    <property type="match status" value="2"/>
</dbReference>
<dbReference type="PANTHER" id="PTHR42837:SF2">
    <property type="entry name" value="MEMBRANE METALLOPROTEASE ARASP2, CHLOROPLASTIC-RELATED"/>
    <property type="match status" value="1"/>
</dbReference>
<evidence type="ECO:0000256" key="11">
    <source>
        <dbReference type="RuleBase" id="RU362031"/>
    </source>
</evidence>
<evidence type="ECO:0000256" key="7">
    <source>
        <dbReference type="ARBA" id="ARBA00022833"/>
    </source>
</evidence>
<dbReference type="GO" id="GO:0008237">
    <property type="term" value="F:metallopeptidase activity"/>
    <property type="evidence" value="ECO:0007669"/>
    <property type="project" value="UniProtKB-KW"/>
</dbReference>